<reference evidence="1" key="1">
    <citation type="submission" date="2016-07" db="EMBL/GenBank/DDBJ databases">
        <authorList>
            <person name="Bretaudeau A."/>
        </authorList>
    </citation>
    <scope>NUCLEOTIDE SEQUENCE</scope>
    <source>
        <strain evidence="1">Rice</strain>
        <tissue evidence="1">Whole body</tissue>
    </source>
</reference>
<sequence>MRARDAAADDDLVQEVAAIVRGSYEEMRECRATLERMVDALSCELAAPALPCGELRRALECCYLAHAHQPLKCSHFVTEFMICARDHALREHS</sequence>
<dbReference type="AlphaFoldDB" id="A0A2H1VLG4"/>
<accession>A0A2H1VLG4</accession>
<dbReference type="EMBL" id="ODYU01003214">
    <property type="protein sequence ID" value="SOQ41665.1"/>
    <property type="molecule type" value="Genomic_DNA"/>
</dbReference>
<organism evidence="1">
    <name type="scientific">Spodoptera frugiperda</name>
    <name type="common">Fall armyworm</name>
    <dbReference type="NCBI Taxonomy" id="7108"/>
    <lineage>
        <taxon>Eukaryota</taxon>
        <taxon>Metazoa</taxon>
        <taxon>Ecdysozoa</taxon>
        <taxon>Arthropoda</taxon>
        <taxon>Hexapoda</taxon>
        <taxon>Insecta</taxon>
        <taxon>Pterygota</taxon>
        <taxon>Neoptera</taxon>
        <taxon>Endopterygota</taxon>
        <taxon>Lepidoptera</taxon>
        <taxon>Glossata</taxon>
        <taxon>Ditrysia</taxon>
        <taxon>Noctuoidea</taxon>
        <taxon>Noctuidae</taxon>
        <taxon>Amphipyrinae</taxon>
        <taxon>Spodoptera</taxon>
    </lineage>
</organism>
<evidence type="ECO:0000313" key="1">
    <source>
        <dbReference type="EMBL" id="SOQ41665.1"/>
    </source>
</evidence>
<name>A0A2H1VLG4_SPOFR</name>
<proteinExistence type="predicted"/>
<gene>
    <name evidence="1" type="ORF">SFRICE_024467</name>
</gene>
<protein>
    <submittedName>
        <fullName evidence="1">SFRICE_024467</fullName>
    </submittedName>
</protein>